<dbReference type="Proteomes" id="UP000887564">
    <property type="component" value="Unplaced"/>
</dbReference>
<evidence type="ECO:0000313" key="2">
    <source>
        <dbReference type="WBParaSite" id="PEQ_0001210701-mRNA-1"/>
    </source>
</evidence>
<dbReference type="WBParaSite" id="PEQ_0001210701-mRNA-1">
    <property type="protein sequence ID" value="PEQ_0001210701-mRNA-1"/>
    <property type="gene ID" value="PEQ_0001210701"/>
</dbReference>
<reference evidence="2" key="1">
    <citation type="submission" date="2022-11" db="UniProtKB">
        <authorList>
            <consortium name="WormBaseParasite"/>
        </authorList>
    </citation>
    <scope>IDENTIFICATION</scope>
</reference>
<accession>A0A914S189</accession>
<sequence>MTTRVDGSLYAKVVSEHLLEIPVDHLKRIARTEGVNSIQRETKHFSCTQERTDH</sequence>
<keyword evidence="1" id="KW-1185">Reference proteome</keyword>
<dbReference type="AlphaFoldDB" id="A0A914S189"/>
<evidence type="ECO:0000313" key="1">
    <source>
        <dbReference type="Proteomes" id="UP000887564"/>
    </source>
</evidence>
<protein>
    <submittedName>
        <fullName evidence="2">Uncharacterized protein</fullName>
    </submittedName>
</protein>
<name>A0A914S189_PAREQ</name>
<organism evidence="1 2">
    <name type="scientific">Parascaris equorum</name>
    <name type="common">Equine roundworm</name>
    <dbReference type="NCBI Taxonomy" id="6256"/>
    <lineage>
        <taxon>Eukaryota</taxon>
        <taxon>Metazoa</taxon>
        <taxon>Ecdysozoa</taxon>
        <taxon>Nematoda</taxon>
        <taxon>Chromadorea</taxon>
        <taxon>Rhabditida</taxon>
        <taxon>Spirurina</taxon>
        <taxon>Ascaridomorpha</taxon>
        <taxon>Ascaridoidea</taxon>
        <taxon>Ascarididae</taxon>
        <taxon>Parascaris</taxon>
    </lineage>
</organism>
<proteinExistence type="predicted"/>